<dbReference type="GO" id="GO:0008270">
    <property type="term" value="F:zinc ion binding"/>
    <property type="evidence" value="ECO:0007669"/>
    <property type="project" value="TreeGrafter"/>
</dbReference>
<keyword evidence="5" id="KW-0238">DNA-binding</keyword>
<keyword evidence="6" id="KW-0804">Transcription</keyword>
<evidence type="ECO:0000256" key="4">
    <source>
        <dbReference type="ARBA" id="ARBA00023015"/>
    </source>
</evidence>
<keyword evidence="4" id="KW-0805">Transcription regulation</keyword>
<evidence type="ECO:0000313" key="7">
    <source>
        <dbReference type="EMBL" id="SVD70727.1"/>
    </source>
</evidence>
<dbReference type="Gene3D" id="1.10.10.10">
    <property type="entry name" value="Winged helix-like DNA-binding domain superfamily/Winged helix DNA-binding domain"/>
    <property type="match status" value="1"/>
</dbReference>
<evidence type="ECO:0000256" key="3">
    <source>
        <dbReference type="ARBA" id="ARBA00022833"/>
    </source>
</evidence>
<comment type="similarity">
    <text evidence="1">Belongs to the Fur family.</text>
</comment>
<dbReference type="InterPro" id="IPR036388">
    <property type="entry name" value="WH-like_DNA-bd_sf"/>
</dbReference>
<dbReference type="GO" id="GO:0045892">
    <property type="term" value="P:negative regulation of DNA-templated transcription"/>
    <property type="evidence" value="ECO:0007669"/>
    <property type="project" value="TreeGrafter"/>
</dbReference>
<sequence>MATDHFSAAGKSLNKRLAEKGLRATSQRQHVYEVLLSQRDHPSAEEVFMRAKQSKPEISMATVYNSLDALVKCGVVRQVNVDRGATLFCSNMSEHVHFSCDDCGKVFDISLKDSPQVPEVDVPSEFQVRKIDIALHGRCTGQCDDCGRKETIA</sequence>
<dbReference type="PANTHER" id="PTHR33202">
    <property type="entry name" value="ZINC UPTAKE REGULATION PROTEIN"/>
    <property type="match status" value="1"/>
</dbReference>
<dbReference type="EMBL" id="UINC01167949">
    <property type="protein sequence ID" value="SVD70727.1"/>
    <property type="molecule type" value="Genomic_DNA"/>
</dbReference>
<dbReference type="CDD" id="cd07153">
    <property type="entry name" value="Fur_like"/>
    <property type="match status" value="1"/>
</dbReference>
<name>A0A382XHR9_9ZZZZ</name>
<dbReference type="Gene3D" id="3.30.1490.190">
    <property type="match status" value="1"/>
</dbReference>
<accession>A0A382XHR9</accession>
<keyword evidence="2" id="KW-0678">Repressor</keyword>
<dbReference type="GO" id="GO:1900376">
    <property type="term" value="P:regulation of secondary metabolite biosynthetic process"/>
    <property type="evidence" value="ECO:0007669"/>
    <property type="project" value="TreeGrafter"/>
</dbReference>
<dbReference type="InterPro" id="IPR036390">
    <property type="entry name" value="WH_DNA-bd_sf"/>
</dbReference>
<dbReference type="GO" id="GO:0000976">
    <property type="term" value="F:transcription cis-regulatory region binding"/>
    <property type="evidence" value="ECO:0007669"/>
    <property type="project" value="TreeGrafter"/>
</dbReference>
<dbReference type="Pfam" id="PF01475">
    <property type="entry name" value="FUR"/>
    <property type="match status" value="1"/>
</dbReference>
<proteinExistence type="inferred from homology"/>
<dbReference type="GO" id="GO:0003700">
    <property type="term" value="F:DNA-binding transcription factor activity"/>
    <property type="evidence" value="ECO:0007669"/>
    <property type="project" value="InterPro"/>
</dbReference>
<gene>
    <name evidence="7" type="ORF">METZ01_LOCUS423581</name>
</gene>
<keyword evidence="3" id="KW-0862">Zinc</keyword>
<dbReference type="InterPro" id="IPR043135">
    <property type="entry name" value="Fur_C"/>
</dbReference>
<dbReference type="PANTHER" id="PTHR33202:SF7">
    <property type="entry name" value="FERRIC UPTAKE REGULATION PROTEIN"/>
    <property type="match status" value="1"/>
</dbReference>
<protein>
    <recommendedName>
        <fullName evidence="8">Fur family transcriptional regulator</fullName>
    </recommendedName>
</protein>
<dbReference type="AlphaFoldDB" id="A0A382XHR9"/>
<evidence type="ECO:0000256" key="6">
    <source>
        <dbReference type="ARBA" id="ARBA00023163"/>
    </source>
</evidence>
<evidence type="ECO:0000256" key="2">
    <source>
        <dbReference type="ARBA" id="ARBA00022491"/>
    </source>
</evidence>
<dbReference type="SUPFAM" id="SSF46785">
    <property type="entry name" value="Winged helix' DNA-binding domain"/>
    <property type="match status" value="1"/>
</dbReference>
<dbReference type="InterPro" id="IPR002481">
    <property type="entry name" value="FUR"/>
</dbReference>
<reference evidence="7" key="1">
    <citation type="submission" date="2018-05" db="EMBL/GenBank/DDBJ databases">
        <authorList>
            <person name="Lanie J.A."/>
            <person name="Ng W.-L."/>
            <person name="Kazmierczak K.M."/>
            <person name="Andrzejewski T.M."/>
            <person name="Davidsen T.M."/>
            <person name="Wayne K.J."/>
            <person name="Tettelin H."/>
            <person name="Glass J.I."/>
            <person name="Rusch D."/>
            <person name="Podicherti R."/>
            <person name="Tsui H.-C.T."/>
            <person name="Winkler M.E."/>
        </authorList>
    </citation>
    <scope>NUCLEOTIDE SEQUENCE</scope>
</reference>
<evidence type="ECO:0000256" key="1">
    <source>
        <dbReference type="ARBA" id="ARBA00007957"/>
    </source>
</evidence>
<evidence type="ECO:0008006" key="8">
    <source>
        <dbReference type="Google" id="ProtNLM"/>
    </source>
</evidence>
<evidence type="ECO:0000256" key="5">
    <source>
        <dbReference type="ARBA" id="ARBA00023125"/>
    </source>
</evidence>
<organism evidence="7">
    <name type="scientific">marine metagenome</name>
    <dbReference type="NCBI Taxonomy" id="408172"/>
    <lineage>
        <taxon>unclassified sequences</taxon>
        <taxon>metagenomes</taxon>
        <taxon>ecological metagenomes</taxon>
    </lineage>
</organism>